<dbReference type="AlphaFoldDB" id="A0AAV4MN65"/>
<keyword evidence="3" id="KW-1185">Reference proteome</keyword>
<reference evidence="2 3" key="1">
    <citation type="submission" date="2021-06" db="EMBL/GenBank/DDBJ databases">
        <title>Caerostris extrusa draft genome.</title>
        <authorList>
            <person name="Kono N."/>
            <person name="Arakawa K."/>
        </authorList>
    </citation>
    <scope>NUCLEOTIDE SEQUENCE [LARGE SCALE GENOMIC DNA]</scope>
</reference>
<feature type="region of interest" description="Disordered" evidence="1">
    <location>
        <begin position="1"/>
        <end position="28"/>
    </location>
</feature>
<protein>
    <submittedName>
        <fullName evidence="2">Uncharacterized protein</fullName>
    </submittedName>
</protein>
<dbReference type="Proteomes" id="UP001054945">
    <property type="component" value="Unassembled WGS sequence"/>
</dbReference>
<evidence type="ECO:0000313" key="3">
    <source>
        <dbReference type="Proteomes" id="UP001054945"/>
    </source>
</evidence>
<comment type="caution">
    <text evidence="2">The sequence shown here is derived from an EMBL/GenBank/DDBJ whole genome shotgun (WGS) entry which is preliminary data.</text>
</comment>
<evidence type="ECO:0000313" key="2">
    <source>
        <dbReference type="EMBL" id="GIX73293.1"/>
    </source>
</evidence>
<gene>
    <name evidence="2" type="primary">AVEN_128051_1</name>
    <name evidence="2" type="ORF">CEXT_611891</name>
</gene>
<proteinExistence type="predicted"/>
<dbReference type="EMBL" id="BPLR01019937">
    <property type="protein sequence ID" value="GIX73293.1"/>
    <property type="molecule type" value="Genomic_DNA"/>
</dbReference>
<organism evidence="2 3">
    <name type="scientific">Caerostris extrusa</name>
    <name type="common">Bark spider</name>
    <name type="synonym">Caerostris bankana</name>
    <dbReference type="NCBI Taxonomy" id="172846"/>
    <lineage>
        <taxon>Eukaryota</taxon>
        <taxon>Metazoa</taxon>
        <taxon>Ecdysozoa</taxon>
        <taxon>Arthropoda</taxon>
        <taxon>Chelicerata</taxon>
        <taxon>Arachnida</taxon>
        <taxon>Araneae</taxon>
        <taxon>Araneomorphae</taxon>
        <taxon>Entelegynae</taxon>
        <taxon>Araneoidea</taxon>
        <taxon>Araneidae</taxon>
        <taxon>Caerostris</taxon>
    </lineage>
</organism>
<name>A0AAV4MN65_CAEEX</name>
<accession>A0AAV4MN65</accession>
<sequence length="306" mass="35272">MKVKKDPNFHSDPSIQTQVKSKKHIKKRKKNKIMYESLPISDVSTLPTCEDYDEHSVNSKIGSCEIRNGILKIRLSKLPNNKKGMKEKKIMKCLIVKQLPLMDVNLYHKEKCGKESLYEVKESSSINTVQDANVDSLNNDRKSNINELNQTLTSISNVNKTLHEDETKEFKTSEIIKEPLKECLKNDPAKKESFKFLENNHSFIEERSINNEKEHVCTPTLENEMNSMISINKPDNPDSKITCSIKLSMITRLPLIKDVSNYTNDQTISIQSDIAKEELLKKSSFTLKIIYQILKVYDNFEKTQLT</sequence>
<evidence type="ECO:0000256" key="1">
    <source>
        <dbReference type="SAM" id="MobiDB-lite"/>
    </source>
</evidence>